<evidence type="ECO:0008006" key="4">
    <source>
        <dbReference type="Google" id="ProtNLM"/>
    </source>
</evidence>
<evidence type="ECO:0000256" key="1">
    <source>
        <dbReference type="SAM" id="MobiDB-lite"/>
    </source>
</evidence>
<dbReference type="InterPro" id="IPR015683">
    <property type="entry name" value="Ionotropic_Glu_rcpt"/>
</dbReference>
<gene>
    <name evidence="2" type="ORF">HaLaN_04807</name>
</gene>
<keyword evidence="3" id="KW-1185">Reference proteome</keyword>
<comment type="caution">
    <text evidence="2">The sequence shown here is derived from an EMBL/GenBank/DDBJ whole genome shotgun (WGS) entry which is preliminary data.</text>
</comment>
<accession>A0A699YTE2</accession>
<dbReference type="EMBL" id="BLLF01000249">
    <property type="protein sequence ID" value="GFH09629.1"/>
    <property type="molecule type" value="Genomic_DNA"/>
</dbReference>
<proteinExistence type="predicted"/>
<evidence type="ECO:0000313" key="3">
    <source>
        <dbReference type="Proteomes" id="UP000485058"/>
    </source>
</evidence>
<protein>
    <recommendedName>
        <fullName evidence="4">Solute-binding protein family 3/N-terminal domain-containing protein</fullName>
    </recommendedName>
</protein>
<dbReference type="AlphaFoldDB" id="A0A699YTE2"/>
<organism evidence="2 3">
    <name type="scientific">Haematococcus lacustris</name>
    <name type="common">Green alga</name>
    <name type="synonym">Haematococcus pluvialis</name>
    <dbReference type="NCBI Taxonomy" id="44745"/>
    <lineage>
        <taxon>Eukaryota</taxon>
        <taxon>Viridiplantae</taxon>
        <taxon>Chlorophyta</taxon>
        <taxon>core chlorophytes</taxon>
        <taxon>Chlorophyceae</taxon>
        <taxon>CS clade</taxon>
        <taxon>Chlamydomonadales</taxon>
        <taxon>Haematococcaceae</taxon>
        <taxon>Haematococcus</taxon>
    </lineage>
</organism>
<dbReference type="SUPFAM" id="SSF53850">
    <property type="entry name" value="Periplasmic binding protein-like II"/>
    <property type="match status" value="1"/>
</dbReference>
<dbReference type="Proteomes" id="UP000485058">
    <property type="component" value="Unassembled WGS sequence"/>
</dbReference>
<name>A0A699YTE2_HAELA</name>
<evidence type="ECO:0000313" key="2">
    <source>
        <dbReference type="EMBL" id="GFH09629.1"/>
    </source>
</evidence>
<dbReference type="Gene3D" id="3.40.190.10">
    <property type="entry name" value="Periplasmic binding protein-like II"/>
    <property type="match status" value="2"/>
</dbReference>
<feature type="region of interest" description="Disordered" evidence="1">
    <location>
        <begin position="319"/>
        <end position="340"/>
    </location>
</feature>
<dbReference type="PANTHER" id="PTHR18966">
    <property type="entry name" value="IONOTROPIC GLUTAMATE RECEPTOR"/>
    <property type="match status" value="1"/>
</dbReference>
<feature type="compositionally biased region" description="Polar residues" evidence="1">
    <location>
        <begin position="323"/>
        <end position="340"/>
    </location>
</feature>
<sequence length="340" mass="36370">MLGAPLLLIEEVLVTVEVPASGGRYIATLASQLTVTTINLKVNGLSDVINKPVGIFEADVDNFKRFNLDFAVPLPWNDAQDEVNMIAQLRSGIVQALILDAPFVEYHAAESCDLYAVGEMLLPVNLAYAFPSDVPLDYIELFNQALTIMEEQGTMGDLQQQFITPPGGCPSKKSNVASSTISLQQVLPSADSVAGSVRNRSLINANPELSWLSVAEATTQEEAMEMMEGHVKVVDQRVKQLSEAIEHSFASLNEQLFGLAPEPVYQVAFTRKKSFSEKATDALATVFGSKTAQGSAQRLPSFGGNGDDAPEAVAVISLPSMPVKQQPSGSLTTTPSGEPG</sequence>
<reference evidence="2 3" key="1">
    <citation type="submission" date="2020-02" db="EMBL/GenBank/DDBJ databases">
        <title>Draft genome sequence of Haematococcus lacustris strain NIES-144.</title>
        <authorList>
            <person name="Morimoto D."/>
            <person name="Nakagawa S."/>
            <person name="Yoshida T."/>
            <person name="Sawayama S."/>
        </authorList>
    </citation>
    <scope>NUCLEOTIDE SEQUENCE [LARGE SCALE GENOMIC DNA]</scope>
    <source>
        <strain evidence="2 3">NIES-144</strain>
    </source>
</reference>